<dbReference type="InterPro" id="IPR036322">
    <property type="entry name" value="WD40_repeat_dom_sf"/>
</dbReference>
<feature type="repeat" description="WD" evidence="5">
    <location>
        <begin position="162"/>
        <end position="202"/>
    </location>
</feature>
<protein>
    <submittedName>
        <fullName evidence="7">DEHA2C16368p</fullName>
    </submittedName>
</protein>
<dbReference type="Proteomes" id="UP000000599">
    <property type="component" value="Chromosome C"/>
</dbReference>
<keyword evidence="3" id="KW-0677">Repeat</keyword>
<dbReference type="InterPro" id="IPR020472">
    <property type="entry name" value="WD40_PAC1"/>
</dbReference>
<feature type="repeat" description="WD" evidence="5">
    <location>
        <begin position="375"/>
        <end position="408"/>
    </location>
</feature>
<dbReference type="STRING" id="284592.Q6BTS0"/>
<dbReference type="PIRSF" id="PIRSF002394">
    <property type="entry name" value="GN-bd_beta"/>
    <property type="match status" value="1"/>
</dbReference>
<dbReference type="PROSITE" id="PS50294">
    <property type="entry name" value="WD_REPEATS_REGION"/>
    <property type="match status" value="2"/>
</dbReference>
<dbReference type="InterPro" id="IPR015943">
    <property type="entry name" value="WD40/YVTN_repeat-like_dom_sf"/>
</dbReference>
<dbReference type="InterPro" id="IPR001632">
    <property type="entry name" value="WD40_G-protein_beta-like"/>
</dbReference>
<dbReference type="Pfam" id="PF25391">
    <property type="entry name" value="WD40_Gbeta"/>
    <property type="match status" value="1"/>
</dbReference>
<dbReference type="GeneID" id="2900143"/>
<feature type="region of interest" description="Disordered" evidence="6">
    <location>
        <begin position="310"/>
        <end position="330"/>
    </location>
</feature>
<keyword evidence="4" id="KW-0807">Transducer</keyword>
<feature type="repeat" description="WD" evidence="5">
    <location>
        <begin position="251"/>
        <end position="292"/>
    </location>
</feature>
<evidence type="ECO:0000256" key="3">
    <source>
        <dbReference type="ARBA" id="ARBA00022737"/>
    </source>
</evidence>
<dbReference type="CDD" id="cd00200">
    <property type="entry name" value="WD40"/>
    <property type="match status" value="1"/>
</dbReference>
<reference evidence="7 8" key="1">
    <citation type="journal article" date="2004" name="Nature">
        <title>Genome evolution in yeasts.</title>
        <authorList>
            <consortium name="Genolevures"/>
            <person name="Dujon B."/>
            <person name="Sherman D."/>
            <person name="Fischer G."/>
            <person name="Durrens P."/>
            <person name="Casaregola S."/>
            <person name="Lafontaine I."/>
            <person name="de Montigny J."/>
            <person name="Marck C."/>
            <person name="Neuveglise C."/>
            <person name="Talla E."/>
            <person name="Goffard N."/>
            <person name="Frangeul L."/>
            <person name="Aigle M."/>
            <person name="Anthouard V."/>
            <person name="Babour A."/>
            <person name="Barbe V."/>
            <person name="Barnay S."/>
            <person name="Blanchin S."/>
            <person name="Beckerich J.M."/>
            <person name="Beyne E."/>
            <person name="Bleykasten C."/>
            <person name="Boisrame A."/>
            <person name="Boyer J."/>
            <person name="Cattolico L."/>
            <person name="Confanioleri F."/>
            <person name="de Daruvar A."/>
            <person name="Despons L."/>
            <person name="Fabre E."/>
            <person name="Fairhead C."/>
            <person name="Ferry-Dumazet H."/>
            <person name="Groppi A."/>
            <person name="Hantraye F."/>
            <person name="Hennequin C."/>
            <person name="Jauniaux N."/>
            <person name="Joyet P."/>
            <person name="Kachouri R."/>
            <person name="Kerrest A."/>
            <person name="Koszul R."/>
            <person name="Lemaire M."/>
            <person name="Lesur I."/>
            <person name="Ma L."/>
            <person name="Muller H."/>
            <person name="Nicaud J.M."/>
            <person name="Nikolski M."/>
            <person name="Oztas S."/>
            <person name="Ozier-Kalogeropoulos O."/>
            <person name="Pellenz S."/>
            <person name="Potier S."/>
            <person name="Richard G.F."/>
            <person name="Straub M.L."/>
            <person name="Suleau A."/>
            <person name="Swennene D."/>
            <person name="Tekaia F."/>
            <person name="Wesolowski-Louvel M."/>
            <person name="Westhof E."/>
            <person name="Wirth B."/>
            <person name="Zeniou-Meyer M."/>
            <person name="Zivanovic I."/>
            <person name="Bolotin-Fukuhara M."/>
            <person name="Thierry A."/>
            <person name="Bouchier C."/>
            <person name="Caudron B."/>
            <person name="Scarpelli C."/>
            <person name="Gaillardin C."/>
            <person name="Weissenbach J."/>
            <person name="Wincker P."/>
            <person name="Souciet J.L."/>
        </authorList>
    </citation>
    <scope>NUCLEOTIDE SEQUENCE [LARGE SCALE GENOMIC DNA]</scope>
    <source>
        <strain evidence="8">ATCC 36239 / CBS 767 / BCRC 21394 / JCM 1990 / NBRC 0083 / IGC 2968</strain>
    </source>
</reference>
<dbReference type="InParanoid" id="Q6BTS0"/>
<dbReference type="InterPro" id="IPR019775">
    <property type="entry name" value="WD40_repeat_CS"/>
</dbReference>
<evidence type="ECO:0000256" key="4">
    <source>
        <dbReference type="ARBA" id="ARBA00023224"/>
    </source>
</evidence>
<keyword evidence="8" id="KW-1185">Reference proteome</keyword>
<gene>
    <name evidence="7" type="ordered locus">DEHA2C16368g</name>
</gene>
<dbReference type="SMART" id="SM00320">
    <property type="entry name" value="WD40"/>
    <property type="match status" value="7"/>
</dbReference>
<dbReference type="eggNOG" id="KOG0286">
    <property type="taxonomic scope" value="Eukaryota"/>
</dbReference>
<dbReference type="PROSITE" id="PS50082">
    <property type="entry name" value="WD_REPEATS_2"/>
    <property type="match status" value="5"/>
</dbReference>
<dbReference type="Gene3D" id="2.130.10.10">
    <property type="entry name" value="YVTN repeat-like/Quinoprotein amine dehydrogenase"/>
    <property type="match status" value="1"/>
</dbReference>
<dbReference type="SUPFAM" id="SSF50978">
    <property type="entry name" value="WD40 repeat-like"/>
    <property type="match status" value="1"/>
</dbReference>
<sequence length="408" mass="45625">MIKSNSGTYKLDIQKRIASARQETRTLYYEVENIRSRIQDATLFKVASDVEMLSSDRLNLKLYNTLRGHQNKIAQIRWNSNSRHILSASQDGYMIIWDTVSGFKKHAISLENQWVLACAIAPNGESVASGGLDNTLTVYNIKPRNYQYGAHDQYQTSIRSLFKGHKAYISDCDYISNEKLITASGDMTCIMWDINKGGKVRDFVDHIGDVLVLAKFSDTQGNHESPIFVSGSSDGYAKIWDLRCQFAVQSFPVSNSDINCIKVFPDNHSFMTGSDDGIIRLFDMRSDCELSNYSLSANLHKLDLNNLRPSVSRSYPESPTDQISRVQSTNSSYDTPGVVSLDFSRSGRLLYSCYSDYGCIIWDTLKGNIVGALGMAGHLNKVNQVSSSPDGLIICTASWDQTIKVWSV</sequence>
<evidence type="ECO:0000256" key="1">
    <source>
        <dbReference type="ARBA" id="ARBA00009768"/>
    </source>
</evidence>
<accession>Q6BTS0</accession>
<dbReference type="OMA" id="PLDSQWV"/>
<feature type="repeat" description="WD" evidence="5">
    <location>
        <begin position="228"/>
        <end position="250"/>
    </location>
</feature>
<dbReference type="InterPro" id="IPR016346">
    <property type="entry name" value="G-protein_beta_1-5"/>
</dbReference>
<dbReference type="VEuPathDB" id="FungiDB:DEHA2C16368g"/>
<dbReference type="FunCoup" id="Q6BTS0">
    <property type="interactions" value="473"/>
</dbReference>
<proteinExistence type="inferred from homology"/>
<dbReference type="PRINTS" id="PR00319">
    <property type="entry name" value="GPROTEINB"/>
</dbReference>
<dbReference type="HOGENOM" id="CLU_000288_57_34_1"/>
<dbReference type="KEGG" id="dha:DEHA2C16368g"/>
<evidence type="ECO:0000313" key="7">
    <source>
        <dbReference type="EMBL" id="CAG86481.1"/>
    </source>
</evidence>
<evidence type="ECO:0000256" key="6">
    <source>
        <dbReference type="SAM" id="MobiDB-lite"/>
    </source>
</evidence>
<dbReference type="RefSeq" id="XP_458399.1">
    <property type="nucleotide sequence ID" value="XM_458399.1"/>
</dbReference>
<dbReference type="GO" id="GO:0007165">
    <property type="term" value="P:signal transduction"/>
    <property type="evidence" value="ECO:0007669"/>
    <property type="project" value="UniProtKB-KW"/>
</dbReference>
<dbReference type="PANTHER" id="PTHR19850">
    <property type="entry name" value="GUANINE NUCLEOTIDE-BINDING PROTEIN BETA G PROTEIN BETA"/>
    <property type="match status" value="1"/>
</dbReference>
<dbReference type="Pfam" id="PF00400">
    <property type="entry name" value="WD40"/>
    <property type="match status" value="2"/>
</dbReference>
<organism evidence="7 8">
    <name type="scientific">Debaryomyces hansenii (strain ATCC 36239 / CBS 767 / BCRC 21394 / JCM 1990 / NBRC 0083 / IGC 2968)</name>
    <name type="common">Yeast</name>
    <name type="synonym">Torulaspora hansenii</name>
    <dbReference type="NCBI Taxonomy" id="284592"/>
    <lineage>
        <taxon>Eukaryota</taxon>
        <taxon>Fungi</taxon>
        <taxon>Dikarya</taxon>
        <taxon>Ascomycota</taxon>
        <taxon>Saccharomycotina</taxon>
        <taxon>Pichiomycetes</taxon>
        <taxon>Debaryomycetaceae</taxon>
        <taxon>Debaryomyces</taxon>
    </lineage>
</organism>
<dbReference type="PROSITE" id="PS00678">
    <property type="entry name" value="WD_REPEATS_1"/>
    <property type="match status" value="1"/>
</dbReference>
<name>Q6BTS0_DEBHA</name>
<comment type="similarity">
    <text evidence="1">Belongs to the WD repeat G protein beta family.</text>
</comment>
<dbReference type="PRINTS" id="PR00320">
    <property type="entry name" value="GPROTEINBRPT"/>
</dbReference>
<keyword evidence="2 5" id="KW-0853">WD repeat</keyword>
<dbReference type="InterPro" id="IPR001680">
    <property type="entry name" value="WD40_rpt"/>
</dbReference>
<evidence type="ECO:0000256" key="5">
    <source>
        <dbReference type="PROSITE-ProRule" id="PRU00221"/>
    </source>
</evidence>
<evidence type="ECO:0000256" key="2">
    <source>
        <dbReference type="ARBA" id="ARBA00022574"/>
    </source>
</evidence>
<feature type="repeat" description="WD" evidence="5">
    <location>
        <begin position="66"/>
        <end position="98"/>
    </location>
</feature>
<evidence type="ECO:0000313" key="8">
    <source>
        <dbReference type="Proteomes" id="UP000000599"/>
    </source>
</evidence>
<dbReference type="AlphaFoldDB" id="Q6BTS0"/>
<dbReference type="EMBL" id="CR382135">
    <property type="protein sequence ID" value="CAG86481.1"/>
    <property type="molecule type" value="Genomic_DNA"/>
</dbReference>
<dbReference type="OrthoDB" id="10255630at2759"/>